<keyword evidence="3" id="KW-1185">Reference proteome</keyword>
<evidence type="ECO:0000313" key="3">
    <source>
        <dbReference type="Proteomes" id="UP000187406"/>
    </source>
</evidence>
<reference evidence="3" key="1">
    <citation type="submission" date="2016-04" db="EMBL/GenBank/DDBJ databases">
        <title>Cephalotus genome sequencing.</title>
        <authorList>
            <person name="Fukushima K."/>
            <person name="Hasebe M."/>
            <person name="Fang X."/>
        </authorList>
    </citation>
    <scope>NUCLEOTIDE SEQUENCE [LARGE SCALE GENOMIC DNA]</scope>
    <source>
        <strain evidence="3">cv. St1</strain>
    </source>
</reference>
<comment type="caution">
    <text evidence="2">The sequence shown here is derived from an EMBL/GenBank/DDBJ whole genome shotgun (WGS) entry which is preliminary data.</text>
</comment>
<dbReference type="AlphaFoldDB" id="A0A1Q3BC73"/>
<feature type="non-terminal residue" evidence="2">
    <location>
        <position position="1"/>
    </location>
</feature>
<dbReference type="Proteomes" id="UP000187406">
    <property type="component" value="Unassembled WGS sequence"/>
</dbReference>
<dbReference type="OrthoDB" id="988218at2759"/>
<dbReference type="InParanoid" id="A0A1Q3BC73"/>
<proteinExistence type="predicted"/>
<organism evidence="2 3">
    <name type="scientific">Cephalotus follicularis</name>
    <name type="common">Albany pitcher plant</name>
    <dbReference type="NCBI Taxonomy" id="3775"/>
    <lineage>
        <taxon>Eukaryota</taxon>
        <taxon>Viridiplantae</taxon>
        <taxon>Streptophyta</taxon>
        <taxon>Embryophyta</taxon>
        <taxon>Tracheophyta</taxon>
        <taxon>Spermatophyta</taxon>
        <taxon>Magnoliopsida</taxon>
        <taxon>eudicotyledons</taxon>
        <taxon>Gunneridae</taxon>
        <taxon>Pentapetalae</taxon>
        <taxon>rosids</taxon>
        <taxon>fabids</taxon>
        <taxon>Oxalidales</taxon>
        <taxon>Cephalotaceae</taxon>
        <taxon>Cephalotus</taxon>
    </lineage>
</organism>
<sequence length="111" mass="12433">KRNAGIGVSHSRSKKGKKKARENVGRAAKMAAQIDRLIMVAESQVGSYSNVDNSNCSIPLVINMLDNLQDIVRDSELHMFATKLFCVKEKREMFVALGEDLRALWIHSKFA</sequence>
<protein>
    <submittedName>
        <fullName evidence="2">Uncharacterized protein</fullName>
    </submittedName>
</protein>
<accession>A0A1Q3BC73</accession>
<feature type="non-terminal residue" evidence="2">
    <location>
        <position position="111"/>
    </location>
</feature>
<gene>
    <name evidence="2" type="ORF">CFOL_v3_09105</name>
</gene>
<dbReference type="EMBL" id="BDDD01000422">
    <property type="protein sequence ID" value="GAV65590.1"/>
    <property type="molecule type" value="Genomic_DNA"/>
</dbReference>
<evidence type="ECO:0000313" key="2">
    <source>
        <dbReference type="EMBL" id="GAV65590.1"/>
    </source>
</evidence>
<feature type="region of interest" description="Disordered" evidence="1">
    <location>
        <begin position="1"/>
        <end position="23"/>
    </location>
</feature>
<feature type="compositionally biased region" description="Basic residues" evidence="1">
    <location>
        <begin position="11"/>
        <end position="20"/>
    </location>
</feature>
<name>A0A1Q3BC73_CEPFO</name>
<evidence type="ECO:0000256" key="1">
    <source>
        <dbReference type="SAM" id="MobiDB-lite"/>
    </source>
</evidence>